<accession>A0ABV3C5D0</accession>
<organism evidence="1 2">
    <name type="scientific">Streptomyces narbonensis</name>
    <dbReference type="NCBI Taxonomy" id="67333"/>
    <lineage>
        <taxon>Bacteria</taxon>
        <taxon>Bacillati</taxon>
        <taxon>Actinomycetota</taxon>
        <taxon>Actinomycetes</taxon>
        <taxon>Kitasatosporales</taxon>
        <taxon>Streptomycetaceae</taxon>
        <taxon>Streptomyces</taxon>
    </lineage>
</organism>
<protein>
    <submittedName>
        <fullName evidence="1">Uncharacterized protein</fullName>
    </submittedName>
</protein>
<evidence type="ECO:0000313" key="1">
    <source>
        <dbReference type="EMBL" id="MEU7069981.1"/>
    </source>
</evidence>
<dbReference type="EMBL" id="JBEZAE010000003">
    <property type="protein sequence ID" value="MEU7069981.1"/>
    <property type="molecule type" value="Genomic_DNA"/>
</dbReference>
<dbReference type="RefSeq" id="WP_358471194.1">
    <property type="nucleotide sequence ID" value="NZ_JBEZAE010000003.1"/>
</dbReference>
<keyword evidence="2" id="KW-1185">Reference proteome</keyword>
<sequence length="118" mass="13369">MQCFWDEEAIWFYFEVDAGGWVTRQVELQGSELTPIAAASLDEWQRAQQAGSLAEYEKMFGITAGLSVSQWEGHEPDQLTAQEFEAVWDSARRAITARHPVDQGQNAETLTAVRQIDY</sequence>
<evidence type="ECO:0000313" key="2">
    <source>
        <dbReference type="Proteomes" id="UP001551329"/>
    </source>
</evidence>
<dbReference type="Proteomes" id="UP001551329">
    <property type="component" value="Unassembled WGS sequence"/>
</dbReference>
<comment type="caution">
    <text evidence="1">The sequence shown here is derived from an EMBL/GenBank/DDBJ whole genome shotgun (WGS) entry which is preliminary data.</text>
</comment>
<gene>
    <name evidence="1" type="ORF">AB0A88_07505</name>
</gene>
<name>A0ABV3C5D0_9ACTN</name>
<proteinExistence type="predicted"/>
<reference evidence="1 2" key="1">
    <citation type="submission" date="2024-06" db="EMBL/GenBank/DDBJ databases">
        <title>The Natural Products Discovery Center: Release of the First 8490 Sequenced Strains for Exploring Actinobacteria Biosynthetic Diversity.</title>
        <authorList>
            <person name="Kalkreuter E."/>
            <person name="Kautsar S.A."/>
            <person name="Yang D."/>
            <person name="Bader C.D."/>
            <person name="Teijaro C.N."/>
            <person name="Fluegel L."/>
            <person name="Davis C.M."/>
            <person name="Simpson J.R."/>
            <person name="Lauterbach L."/>
            <person name="Steele A.D."/>
            <person name="Gui C."/>
            <person name="Meng S."/>
            <person name="Li G."/>
            <person name="Viehrig K."/>
            <person name="Ye F."/>
            <person name="Su P."/>
            <person name="Kiefer A.F."/>
            <person name="Nichols A."/>
            <person name="Cepeda A.J."/>
            <person name="Yan W."/>
            <person name="Fan B."/>
            <person name="Jiang Y."/>
            <person name="Adhikari A."/>
            <person name="Zheng C.-J."/>
            <person name="Schuster L."/>
            <person name="Cowan T.M."/>
            <person name="Smanski M.J."/>
            <person name="Chevrette M.G."/>
            <person name="De Carvalho L.P.S."/>
            <person name="Shen B."/>
        </authorList>
    </citation>
    <scope>NUCLEOTIDE SEQUENCE [LARGE SCALE GENOMIC DNA]</scope>
    <source>
        <strain evidence="1 2">NPDC045974</strain>
    </source>
</reference>